<evidence type="ECO:0000256" key="1">
    <source>
        <dbReference type="SAM" id="MobiDB-lite"/>
    </source>
</evidence>
<gene>
    <name evidence="3" type="ORF">LWC34_05420</name>
</gene>
<proteinExistence type="predicted"/>
<dbReference type="InterPro" id="IPR036291">
    <property type="entry name" value="NAD(P)-bd_dom_sf"/>
</dbReference>
<dbReference type="InterPro" id="IPR008030">
    <property type="entry name" value="NmrA-like"/>
</dbReference>
<dbReference type="RefSeq" id="WP_233723295.1">
    <property type="nucleotide sequence ID" value="NZ_JAJVCN010000001.1"/>
</dbReference>
<reference evidence="3 4" key="1">
    <citation type="submission" date="2021-12" db="EMBL/GenBank/DDBJ databases">
        <title>Genome sequence of Kibdelosporangium philippinense ATCC 49844.</title>
        <authorList>
            <person name="Fedorov E.A."/>
            <person name="Omeragic M."/>
            <person name="Shalygina K.F."/>
            <person name="Maclea K.S."/>
        </authorList>
    </citation>
    <scope>NUCLEOTIDE SEQUENCE [LARGE SCALE GENOMIC DNA]</scope>
    <source>
        <strain evidence="3 4">ATCC 49844</strain>
    </source>
</reference>
<evidence type="ECO:0000259" key="2">
    <source>
        <dbReference type="Pfam" id="PF05368"/>
    </source>
</evidence>
<feature type="domain" description="NmrA-like" evidence="2">
    <location>
        <begin position="2"/>
        <end position="69"/>
    </location>
</feature>
<dbReference type="PANTHER" id="PTHR15020">
    <property type="entry name" value="FLAVIN REDUCTASE-RELATED"/>
    <property type="match status" value="1"/>
</dbReference>
<evidence type="ECO:0000313" key="3">
    <source>
        <dbReference type="EMBL" id="MCE7002270.1"/>
    </source>
</evidence>
<dbReference type="SUPFAM" id="SSF51735">
    <property type="entry name" value="NAD(P)-binding Rossmann-fold domains"/>
    <property type="match status" value="1"/>
</dbReference>
<accession>A0ABS8Z354</accession>
<organism evidence="3 4">
    <name type="scientific">Kibdelosporangium philippinense</name>
    <dbReference type="NCBI Taxonomy" id="211113"/>
    <lineage>
        <taxon>Bacteria</taxon>
        <taxon>Bacillati</taxon>
        <taxon>Actinomycetota</taxon>
        <taxon>Actinomycetes</taxon>
        <taxon>Pseudonocardiales</taxon>
        <taxon>Pseudonocardiaceae</taxon>
        <taxon>Kibdelosporangium</taxon>
    </lineage>
</organism>
<feature type="region of interest" description="Disordered" evidence="1">
    <location>
        <begin position="68"/>
        <end position="97"/>
    </location>
</feature>
<name>A0ABS8Z354_9PSEU</name>
<comment type="caution">
    <text evidence="3">The sequence shown here is derived from an EMBL/GenBank/DDBJ whole genome shotgun (WGS) entry which is preliminary data.</text>
</comment>
<keyword evidence="4" id="KW-1185">Reference proteome</keyword>
<dbReference type="PANTHER" id="PTHR15020:SF50">
    <property type="entry name" value="UPF0659 PROTEIN YMR090W"/>
    <property type="match status" value="1"/>
</dbReference>
<evidence type="ECO:0000313" key="4">
    <source>
        <dbReference type="Proteomes" id="UP001521150"/>
    </source>
</evidence>
<protein>
    <submittedName>
        <fullName evidence="3">NAD(P)H-binding protein</fullName>
    </submittedName>
</protein>
<dbReference type="EMBL" id="JAJVCN010000001">
    <property type="protein sequence ID" value="MCE7002270.1"/>
    <property type="molecule type" value="Genomic_DNA"/>
</dbReference>
<dbReference type="Gene3D" id="3.40.50.720">
    <property type="entry name" value="NAD(P)-binding Rossmann-like Domain"/>
    <property type="match status" value="1"/>
</dbReference>
<dbReference type="Pfam" id="PF05368">
    <property type="entry name" value="NmrA"/>
    <property type="match status" value="1"/>
</dbReference>
<sequence>MTILVTGATGLVGRHVVGQLVQAGESVRALTRDQAKARLPEGVEVCQGDLLDPASAVPALEGVRKLFLSRSRKPPPRSSTSRSRRARGASSCCPPLP</sequence>
<dbReference type="Proteomes" id="UP001521150">
    <property type="component" value="Unassembled WGS sequence"/>
</dbReference>